<evidence type="ECO:0000313" key="6">
    <source>
        <dbReference type="Proteomes" id="UP000473325"/>
    </source>
</evidence>
<evidence type="ECO:0000256" key="2">
    <source>
        <dbReference type="SAM" id="MobiDB-lite"/>
    </source>
</evidence>
<dbReference type="InterPro" id="IPR001932">
    <property type="entry name" value="PPM-type_phosphatase-like_dom"/>
</dbReference>
<comment type="caution">
    <text evidence="5">The sequence shown here is derived from an EMBL/GenBank/DDBJ whole genome shotgun (WGS) entry which is preliminary data.</text>
</comment>
<dbReference type="Proteomes" id="UP000473325">
    <property type="component" value="Unassembled WGS sequence"/>
</dbReference>
<dbReference type="Pfam" id="PF13185">
    <property type="entry name" value="GAF_2"/>
    <property type="match status" value="1"/>
</dbReference>
<dbReference type="SUPFAM" id="SSF55781">
    <property type="entry name" value="GAF domain-like"/>
    <property type="match status" value="2"/>
</dbReference>
<reference evidence="5 6" key="1">
    <citation type="submission" date="2019-12" db="EMBL/GenBank/DDBJ databases">
        <authorList>
            <person name="Kun Z."/>
        </authorList>
    </citation>
    <scope>NUCLEOTIDE SEQUENCE [LARGE SCALE GENOMIC DNA]</scope>
    <source>
        <strain evidence="5 6">YIM 123512</strain>
    </source>
</reference>
<proteinExistence type="predicted"/>
<dbReference type="Gene3D" id="3.60.40.10">
    <property type="entry name" value="PPM-type phosphatase domain"/>
    <property type="match status" value="1"/>
</dbReference>
<dbReference type="SMART" id="SM00065">
    <property type="entry name" value="GAF"/>
    <property type="match status" value="1"/>
</dbReference>
<evidence type="ECO:0000259" key="3">
    <source>
        <dbReference type="SMART" id="SM00065"/>
    </source>
</evidence>
<dbReference type="AlphaFoldDB" id="A0A6L7F3K0"/>
<feature type="compositionally biased region" description="Basic residues" evidence="2">
    <location>
        <begin position="1"/>
        <end position="10"/>
    </location>
</feature>
<dbReference type="EMBL" id="WUEK01000015">
    <property type="protein sequence ID" value="MXG91807.1"/>
    <property type="molecule type" value="Genomic_DNA"/>
</dbReference>
<evidence type="ECO:0000313" key="5">
    <source>
        <dbReference type="EMBL" id="MXG91807.1"/>
    </source>
</evidence>
<feature type="domain" description="PPM-type phosphatase" evidence="4">
    <location>
        <begin position="393"/>
        <end position="612"/>
    </location>
</feature>
<keyword evidence="1" id="KW-0378">Hydrolase</keyword>
<protein>
    <submittedName>
        <fullName evidence="5">SpoIIE family protein phosphatase</fullName>
    </submittedName>
</protein>
<organism evidence="5 6">
    <name type="scientific">Nocardioides flavescens</name>
    <dbReference type="NCBI Taxonomy" id="2691959"/>
    <lineage>
        <taxon>Bacteria</taxon>
        <taxon>Bacillati</taxon>
        <taxon>Actinomycetota</taxon>
        <taxon>Actinomycetes</taxon>
        <taxon>Propionibacteriales</taxon>
        <taxon>Nocardioidaceae</taxon>
        <taxon>Nocardioides</taxon>
    </lineage>
</organism>
<feature type="region of interest" description="Disordered" evidence="2">
    <location>
        <begin position="1"/>
        <end position="30"/>
    </location>
</feature>
<dbReference type="PANTHER" id="PTHR43156:SF2">
    <property type="entry name" value="STAGE II SPORULATION PROTEIN E"/>
    <property type="match status" value="1"/>
</dbReference>
<dbReference type="Gene3D" id="3.30.450.40">
    <property type="match status" value="2"/>
</dbReference>
<dbReference type="Pfam" id="PF07228">
    <property type="entry name" value="SpoIIE"/>
    <property type="match status" value="1"/>
</dbReference>
<dbReference type="SMART" id="SM00331">
    <property type="entry name" value="PP2C_SIG"/>
    <property type="match status" value="1"/>
</dbReference>
<keyword evidence="6" id="KW-1185">Reference proteome</keyword>
<dbReference type="Pfam" id="PF01590">
    <property type="entry name" value="GAF"/>
    <property type="match status" value="1"/>
</dbReference>
<dbReference type="InterPro" id="IPR029016">
    <property type="entry name" value="GAF-like_dom_sf"/>
</dbReference>
<evidence type="ECO:0000256" key="1">
    <source>
        <dbReference type="ARBA" id="ARBA00022801"/>
    </source>
</evidence>
<evidence type="ECO:0000259" key="4">
    <source>
        <dbReference type="SMART" id="SM00331"/>
    </source>
</evidence>
<gene>
    <name evidence="5" type="ORF">GRQ65_19880</name>
</gene>
<dbReference type="SUPFAM" id="SSF81606">
    <property type="entry name" value="PP2C-like"/>
    <property type="match status" value="1"/>
</dbReference>
<dbReference type="InterPro" id="IPR052016">
    <property type="entry name" value="Bact_Sigma-Reg"/>
</dbReference>
<name>A0A6L7F3K0_9ACTN</name>
<dbReference type="InterPro" id="IPR036457">
    <property type="entry name" value="PPM-type-like_dom_sf"/>
</dbReference>
<dbReference type="PANTHER" id="PTHR43156">
    <property type="entry name" value="STAGE II SPORULATION PROTEIN E-RELATED"/>
    <property type="match status" value="1"/>
</dbReference>
<accession>A0A6L7F3K0</accession>
<dbReference type="GO" id="GO:0016791">
    <property type="term" value="F:phosphatase activity"/>
    <property type="evidence" value="ECO:0007669"/>
    <property type="project" value="TreeGrafter"/>
</dbReference>
<feature type="domain" description="GAF" evidence="3">
    <location>
        <begin position="42"/>
        <end position="188"/>
    </location>
</feature>
<sequence length="614" mass="66230">MGTRRPRRWHDRGAARVAGASTTPAGHRPDEHEVTMSEAYGFADDALERYARMVRRSLGVPTALVTLVEDDRQVFPGAIGLPSPYQQSRQTPLSHSFCQYVVKDEQPLVVTDARLDDRLADNLAIPDLGVVAYAGWPIVDHTGRTVGSLCAIDSQPHEWRADELDALADIAAACSTELSERGQREAAQNALRVSEELGERSRVLLAIGDRLAASHTLAEIAAGIDEVTRLELGCSHTGLWLRTAELEGRSSRTDAGETIRAVSYSGQDRAGMDDHQTVETAGRSPLGDCLAEARARYLVDRGDLRRRYPDLADDGTPAGSARAYLPLEHTGDAYGALALSWPVPRRFTLAERRTLAALASATAQAVKTALLLQDRVHVAETLQRAMLTDLPSVPGLELDARYRPAAERDQVGGDWYDAVHLPTGETSLVIGDVGGHDIGAAASMGQLRSTLRTLDWAEARTPAETIRRLDYATADLGTRSVASVLFVRAAPSGDGWSLTWTSAGHPPAVLVSPEGCATLLGGTDGNDLLVGIAPETRRRDHRLDVEPGSTLVLYTDGLVERRGEPLTTGFDRLCGAARRHHGRELSSFLDALIGELVSDEHEDDVAVLAVRFAG</sequence>
<dbReference type="InterPro" id="IPR003018">
    <property type="entry name" value="GAF"/>
</dbReference>